<accession>A0A225SVF6</accession>
<keyword evidence="4" id="KW-1185">Reference proteome</keyword>
<dbReference type="RefSeq" id="WP_088755031.1">
    <property type="nucleotide sequence ID" value="NZ_NJGV01000008.1"/>
</dbReference>
<keyword evidence="2" id="KW-1133">Transmembrane helix</keyword>
<name>A0A225SVF6_9BURK</name>
<proteinExistence type="predicted"/>
<dbReference type="Proteomes" id="UP000214747">
    <property type="component" value="Unassembled WGS sequence"/>
</dbReference>
<gene>
    <name evidence="3" type="ORF">CEJ45_10240</name>
</gene>
<sequence>MLLKLSAAGLSFETASVALLLQGGNGLGVLAAYLALHLVSSALFALAIAQVAPPQYRRPRTALLLYLFFFNFFIPVGGMLCAVVALLVAVLWPKDKPEDHFDTSQAPAFVTARRREGSGFSGNRVRAQLGNVATPVDKRLNALVAIQSTPTRASGASLRSLLGDPADDVRLLAYGILDGKEKKITQRIVDMRNHLKTVSDPETLGILHQQVAELYQELIYQNLVQGDLLNYSYAQMREHAQAALQIDAAQPGLWFMLARMELANRNVADAAEAMQRAHEHGFSRVRLLPYLAELSFLERDYEQVRKLFIEMQYDPSVSSQPQLHRYWRHGRRTIANRPEPFNPASAARPTGGRR</sequence>
<evidence type="ECO:0000313" key="3">
    <source>
        <dbReference type="EMBL" id="OWY34669.1"/>
    </source>
</evidence>
<keyword evidence="2" id="KW-0472">Membrane</keyword>
<dbReference type="AlphaFoldDB" id="A0A225SVF6"/>
<feature type="transmembrane region" description="Helical" evidence="2">
    <location>
        <begin position="63"/>
        <end position="92"/>
    </location>
</feature>
<evidence type="ECO:0000256" key="1">
    <source>
        <dbReference type="SAM" id="MobiDB-lite"/>
    </source>
</evidence>
<organism evidence="3 4">
    <name type="scientific">Herbaspirillum aquaticum</name>
    <dbReference type="NCBI Taxonomy" id="568783"/>
    <lineage>
        <taxon>Bacteria</taxon>
        <taxon>Pseudomonadati</taxon>
        <taxon>Pseudomonadota</taxon>
        <taxon>Betaproteobacteria</taxon>
        <taxon>Burkholderiales</taxon>
        <taxon>Oxalobacteraceae</taxon>
        <taxon>Herbaspirillum</taxon>
    </lineage>
</organism>
<dbReference type="Gene3D" id="1.25.40.10">
    <property type="entry name" value="Tetratricopeptide repeat domain"/>
    <property type="match status" value="1"/>
</dbReference>
<keyword evidence="2" id="KW-0812">Transmembrane</keyword>
<protein>
    <recommendedName>
        <fullName evidence="5">Lipopolysaccharide N-acetylglucosaminyl transferase</fullName>
    </recommendedName>
</protein>
<feature type="transmembrane region" description="Helical" evidence="2">
    <location>
        <begin position="30"/>
        <end position="51"/>
    </location>
</feature>
<reference evidence="3 4" key="1">
    <citation type="journal article" date="2010" name="Int. J. Syst. Evol. Microbiol.">
        <title>Reclassification of Herbaspirillum putei as a later heterotypic synonym of Herbaspirillum huttiense, with the description of H. huttiense subsp. huttiense subsp. nov. and H. huttiense subsp. putei subsp. nov., comb. nov., and description of Herbaspirillum aquaticum sp. nov.</title>
        <authorList>
            <person name="Dobritsa A.P."/>
            <person name="Reddy M.C."/>
            <person name="Samadpour M."/>
        </authorList>
    </citation>
    <scope>NUCLEOTIDE SEQUENCE [LARGE SCALE GENOMIC DNA]</scope>
    <source>
        <strain evidence="3 4">IEH 4430</strain>
    </source>
</reference>
<evidence type="ECO:0000256" key="2">
    <source>
        <dbReference type="SAM" id="Phobius"/>
    </source>
</evidence>
<evidence type="ECO:0008006" key="5">
    <source>
        <dbReference type="Google" id="ProtNLM"/>
    </source>
</evidence>
<dbReference type="SUPFAM" id="SSF48452">
    <property type="entry name" value="TPR-like"/>
    <property type="match status" value="1"/>
</dbReference>
<evidence type="ECO:0000313" key="4">
    <source>
        <dbReference type="Proteomes" id="UP000214747"/>
    </source>
</evidence>
<comment type="caution">
    <text evidence="3">The sequence shown here is derived from an EMBL/GenBank/DDBJ whole genome shotgun (WGS) entry which is preliminary data.</text>
</comment>
<feature type="region of interest" description="Disordered" evidence="1">
    <location>
        <begin position="334"/>
        <end position="354"/>
    </location>
</feature>
<dbReference type="InterPro" id="IPR011990">
    <property type="entry name" value="TPR-like_helical_dom_sf"/>
</dbReference>
<dbReference type="EMBL" id="NJGV01000008">
    <property type="protein sequence ID" value="OWY34669.1"/>
    <property type="molecule type" value="Genomic_DNA"/>
</dbReference>